<dbReference type="EC" id="2.5.1.7" evidence="12"/>
<dbReference type="InterPro" id="IPR001986">
    <property type="entry name" value="Enolpyruvate_Tfrase_dom"/>
</dbReference>
<evidence type="ECO:0000259" key="13">
    <source>
        <dbReference type="Pfam" id="PF00275"/>
    </source>
</evidence>
<feature type="domain" description="Enolpyruvate transferase" evidence="13">
    <location>
        <begin position="6"/>
        <end position="405"/>
    </location>
</feature>
<dbReference type="InterPro" id="IPR013792">
    <property type="entry name" value="RNA3'P_cycl/enolpyr_Trfase_a/b"/>
</dbReference>
<dbReference type="NCBIfam" id="NF006873">
    <property type="entry name" value="PRK09369.1"/>
    <property type="match status" value="1"/>
</dbReference>
<evidence type="ECO:0000256" key="11">
    <source>
        <dbReference type="ARBA" id="ARBA00047527"/>
    </source>
</evidence>
<evidence type="ECO:0000256" key="9">
    <source>
        <dbReference type="ARBA" id="ARBA00023316"/>
    </source>
</evidence>
<dbReference type="RefSeq" id="WP_227614512.1">
    <property type="nucleotide sequence ID" value="NZ_JAJEPR010000005.1"/>
</dbReference>
<comment type="function">
    <text evidence="12">Cell wall formation. Adds enolpyruvyl to UDP-N-acetylglucosamine.</text>
</comment>
<evidence type="ECO:0000256" key="7">
    <source>
        <dbReference type="ARBA" id="ARBA00022984"/>
    </source>
</evidence>
<feature type="binding site" evidence="12">
    <location>
        <position position="327"/>
    </location>
    <ligand>
        <name>UDP-N-acetyl-alpha-D-glucosamine</name>
        <dbReference type="ChEBI" id="CHEBI:57705"/>
    </ligand>
</feature>
<comment type="caution">
    <text evidence="12">Lacks conserved residue(s) required for the propagation of feature annotation.</text>
</comment>
<dbReference type="Pfam" id="PF00275">
    <property type="entry name" value="EPSP_synthase"/>
    <property type="match status" value="1"/>
</dbReference>
<dbReference type="GO" id="GO:0009252">
    <property type="term" value="P:peptidoglycan biosynthetic process"/>
    <property type="evidence" value="ECO:0007669"/>
    <property type="project" value="UniProtKB-UniRule"/>
</dbReference>
<dbReference type="AlphaFoldDB" id="A0AAE3DRF4"/>
<dbReference type="Proteomes" id="UP001197875">
    <property type="component" value="Unassembled WGS sequence"/>
</dbReference>
<keyword evidence="6 12" id="KW-0133">Cell shape</keyword>
<evidence type="ECO:0000256" key="12">
    <source>
        <dbReference type="HAMAP-Rule" id="MF_00111"/>
    </source>
</evidence>
<evidence type="ECO:0000256" key="2">
    <source>
        <dbReference type="ARBA" id="ARBA00004752"/>
    </source>
</evidence>
<dbReference type="PANTHER" id="PTHR43783:SF1">
    <property type="entry name" value="UDP-N-ACETYLGLUCOSAMINE 1-CARBOXYVINYLTRANSFERASE"/>
    <property type="match status" value="1"/>
</dbReference>
<feature type="active site" description="Proton donor" evidence="12">
    <location>
        <position position="116"/>
    </location>
</feature>
<dbReference type="GO" id="GO:0071555">
    <property type="term" value="P:cell wall organization"/>
    <property type="evidence" value="ECO:0007669"/>
    <property type="project" value="UniProtKB-KW"/>
</dbReference>
<reference evidence="14 15" key="1">
    <citation type="submission" date="2021-10" db="EMBL/GenBank/DDBJ databases">
        <title>Anaerobic single-cell dispensing facilitates the cultivation of human gut bacteria.</title>
        <authorList>
            <person name="Afrizal A."/>
        </authorList>
    </citation>
    <scope>NUCLEOTIDE SEQUENCE [LARGE SCALE GENOMIC DNA]</scope>
    <source>
        <strain evidence="14 15">CLA-AA-H277</strain>
    </source>
</reference>
<evidence type="ECO:0000313" key="15">
    <source>
        <dbReference type="Proteomes" id="UP001197875"/>
    </source>
</evidence>
<comment type="caution">
    <text evidence="14">The sequence shown here is derived from an EMBL/GenBank/DDBJ whole genome shotgun (WGS) entry which is preliminary data.</text>
</comment>
<proteinExistence type="inferred from homology"/>
<dbReference type="GO" id="GO:0008760">
    <property type="term" value="F:UDP-N-acetylglucosamine 1-carboxyvinyltransferase activity"/>
    <property type="evidence" value="ECO:0007669"/>
    <property type="project" value="UniProtKB-UniRule"/>
</dbReference>
<comment type="pathway">
    <text evidence="2 12">Cell wall biogenesis; peptidoglycan biosynthesis.</text>
</comment>
<dbReference type="EMBL" id="JAJEPR010000005">
    <property type="protein sequence ID" value="MCC2189068.1"/>
    <property type="molecule type" value="Genomic_DNA"/>
</dbReference>
<sequence>MAWYEVRGGRPLDGAVKIQGSKNGALPVLAGALLHRGRTVLHNCPGITDVGYTLEILRSLGCSVTVEKDALILDAAGLDRNRVPESLGEKMRSSVILLGSLLGRFGEACLPYPGGCTIGKRPIDLHLKMLSEMGVTFTEEERGLKASCRRLSGAEFSLPFPSVGATENVILAAVLAEGVTVLSGAAREPEISELCRFLRGKGARIEGDGTETIRIEGVSSLEDSEFIFSSDRIVAGTYLFGGVLTRGRVFLEGAETGTLTEVLKVIEKTGAVVHTSPRGIFLDAREAFLPAGRVETSPYPGFPTDLQSALLSAMTVARGKSEIEENIFEARFQTAAQLRRMGADLEIKGNRALIRGVSSLHGTFVRAKELRGGAALVLAALGAEGTTLIQDDGYIERGYEDLLRDLGALGACMQSSTVKTK</sequence>
<dbReference type="GO" id="GO:0005737">
    <property type="term" value="C:cytoplasm"/>
    <property type="evidence" value="ECO:0007669"/>
    <property type="project" value="UniProtKB-SubCell"/>
</dbReference>
<keyword evidence="7 12" id="KW-0573">Peptidoglycan synthesis</keyword>
<evidence type="ECO:0000256" key="8">
    <source>
        <dbReference type="ARBA" id="ARBA00023306"/>
    </source>
</evidence>
<dbReference type="GO" id="GO:0019277">
    <property type="term" value="P:UDP-N-acetylgalactosamine biosynthetic process"/>
    <property type="evidence" value="ECO:0007669"/>
    <property type="project" value="InterPro"/>
</dbReference>
<comment type="catalytic activity">
    <reaction evidence="11 12">
        <text>phosphoenolpyruvate + UDP-N-acetyl-alpha-D-glucosamine = UDP-N-acetyl-3-O-(1-carboxyvinyl)-alpha-D-glucosamine + phosphate</text>
        <dbReference type="Rhea" id="RHEA:18681"/>
        <dbReference type="ChEBI" id="CHEBI:43474"/>
        <dbReference type="ChEBI" id="CHEBI:57705"/>
        <dbReference type="ChEBI" id="CHEBI:58702"/>
        <dbReference type="ChEBI" id="CHEBI:68483"/>
        <dbReference type="EC" id="2.5.1.7"/>
    </reaction>
</comment>
<keyword evidence="4 12" id="KW-0132">Cell division</keyword>
<evidence type="ECO:0000256" key="10">
    <source>
        <dbReference type="ARBA" id="ARBA00038367"/>
    </source>
</evidence>
<evidence type="ECO:0000256" key="4">
    <source>
        <dbReference type="ARBA" id="ARBA00022618"/>
    </source>
</evidence>
<keyword evidence="9 12" id="KW-0961">Cell wall biogenesis/degradation</keyword>
<evidence type="ECO:0000256" key="3">
    <source>
        <dbReference type="ARBA" id="ARBA00022490"/>
    </source>
</evidence>
<dbReference type="HAMAP" id="MF_00111">
    <property type="entry name" value="MurA"/>
    <property type="match status" value="1"/>
</dbReference>
<comment type="subcellular location">
    <subcellularLocation>
        <location evidence="1 12">Cytoplasm</location>
    </subcellularLocation>
</comment>
<feature type="binding site" evidence="12">
    <location>
        <position position="305"/>
    </location>
    <ligand>
        <name>UDP-N-acetyl-alpha-D-glucosamine</name>
        <dbReference type="ChEBI" id="CHEBI:57705"/>
    </ligand>
</feature>
<protein>
    <recommendedName>
        <fullName evidence="12">UDP-N-acetylglucosamine 1-carboxyvinyltransferase</fullName>
        <ecNumber evidence="12">2.5.1.7</ecNumber>
    </recommendedName>
    <alternativeName>
        <fullName evidence="12">Enoylpyruvate transferase</fullName>
    </alternativeName>
    <alternativeName>
        <fullName evidence="12">UDP-N-acetylglucosamine enolpyruvyl transferase</fullName>
        <shortName evidence="12">EPT</shortName>
    </alternativeName>
</protein>
<dbReference type="NCBIfam" id="TIGR01072">
    <property type="entry name" value="murA"/>
    <property type="match status" value="1"/>
</dbReference>
<dbReference type="PANTHER" id="PTHR43783">
    <property type="entry name" value="UDP-N-ACETYLGLUCOSAMINE 1-CARBOXYVINYLTRANSFERASE"/>
    <property type="match status" value="1"/>
</dbReference>
<accession>A0AAE3DRF4</accession>
<name>A0AAE3DRF4_9FIRM</name>
<dbReference type="InterPro" id="IPR036968">
    <property type="entry name" value="Enolpyruvate_Tfrase_sf"/>
</dbReference>
<keyword evidence="8 12" id="KW-0131">Cell cycle</keyword>
<gene>
    <name evidence="12 14" type="primary">murA</name>
    <name evidence="14" type="ORF">LKD71_04395</name>
</gene>
<dbReference type="SUPFAM" id="SSF55205">
    <property type="entry name" value="EPT/RTPC-like"/>
    <property type="match status" value="1"/>
</dbReference>
<keyword evidence="5 12" id="KW-0808">Transferase</keyword>
<evidence type="ECO:0000256" key="5">
    <source>
        <dbReference type="ARBA" id="ARBA00022679"/>
    </source>
</evidence>
<dbReference type="InterPro" id="IPR050068">
    <property type="entry name" value="MurA_subfamily"/>
</dbReference>
<comment type="similarity">
    <text evidence="10 12">Belongs to the EPSP synthase family. MurA subfamily.</text>
</comment>
<evidence type="ECO:0000256" key="1">
    <source>
        <dbReference type="ARBA" id="ARBA00004496"/>
    </source>
</evidence>
<dbReference type="Gene3D" id="3.65.10.10">
    <property type="entry name" value="Enolpyruvate transferase domain"/>
    <property type="match status" value="2"/>
</dbReference>
<evidence type="ECO:0000256" key="6">
    <source>
        <dbReference type="ARBA" id="ARBA00022960"/>
    </source>
</evidence>
<feature type="modified residue" description="2-(S-cysteinyl)pyruvic acid O-phosphothioketal" evidence="12">
    <location>
        <position position="116"/>
    </location>
</feature>
<dbReference type="GO" id="GO:0008360">
    <property type="term" value="P:regulation of cell shape"/>
    <property type="evidence" value="ECO:0007669"/>
    <property type="project" value="UniProtKB-KW"/>
</dbReference>
<organism evidence="14 15">
    <name type="scientific">Fusicatenibacter faecihominis</name>
    <dbReference type="NCBI Taxonomy" id="2881276"/>
    <lineage>
        <taxon>Bacteria</taxon>
        <taxon>Bacillati</taxon>
        <taxon>Bacillota</taxon>
        <taxon>Clostridia</taxon>
        <taxon>Lachnospirales</taxon>
        <taxon>Lachnospiraceae</taxon>
        <taxon>Fusicatenibacter</taxon>
    </lineage>
</organism>
<dbReference type="InterPro" id="IPR005750">
    <property type="entry name" value="UDP_GlcNAc_COvinyl_MurA"/>
</dbReference>
<feature type="binding site" evidence="12">
    <location>
        <begin position="22"/>
        <end position="23"/>
    </location>
    <ligand>
        <name>phosphoenolpyruvate</name>
        <dbReference type="ChEBI" id="CHEBI:58702"/>
    </ligand>
</feature>
<dbReference type="GO" id="GO:0051301">
    <property type="term" value="P:cell division"/>
    <property type="evidence" value="ECO:0007669"/>
    <property type="project" value="UniProtKB-KW"/>
</dbReference>
<keyword evidence="15" id="KW-1185">Reference proteome</keyword>
<keyword evidence="12" id="KW-0670">Pyruvate</keyword>
<evidence type="ECO:0000313" key="14">
    <source>
        <dbReference type="EMBL" id="MCC2189068.1"/>
    </source>
</evidence>
<feature type="binding site" evidence="12">
    <location>
        <position position="92"/>
    </location>
    <ligand>
        <name>UDP-N-acetyl-alpha-D-glucosamine</name>
        <dbReference type="ChEBI" id="CHEBI:57705"/>
    </ligand>
</feature>
<keyword evidence="3 12" id="KW-0963">Cytoplasm</keyword>
<feature type="binding site" evidence="12">
    <location>
        <begin position="121"/>
        <end position="125"/>
    </location>
    <ligand>
        <name>UDP-N-acetyl-alpha-D-glucosamine</name>
        <dbReference type="ChEBI" id="CHEBI:57705"/>
    </ligand>
</feature>
<dbReference type="CDD" id="cd01555">
    <property type="entry name" value="UdpNAET"/>
    <property type="match status" value="1"/>
</dbReference>